<accession>A0A4R7J9J2</accession>
<evidence type="ECO:0000256" key="5">
    <source>
        <dbReference type="SAM" id="Phobius"/>
    </source>
</evidence>
<keyword evidence="3" id="KW-0902">Two-component regulatory system</keyword>
<dbReference type="SUPFAM" id="SSF55874">
    <property type="entry name" value="ATPase domain of HSP90 chaperone/DNA topoisomerase II/histidine kinase"/>
    <property type="match status" value="1"/>
</dbReference>
<proteinExistence type="predicted"/>
<dbReference type="InterPro" id="IPR050482">
    <property type="entry name" value="Sensor_HK_TwoCompSys"/>
</dbReference>
<feature type="domain" description="Histidine kinase/HSP90-like ATPase" evidence="6">
    <location>
        <begin position="366"/>
        <end position="454"/>
    </location>
</feature>
<name>A0A4R7J9J2_9ACTN</name>
<keyword evidence="5" id="KW-0472">Membrane</keyword>
<comment type="caution">
    <text evidence="8">The sequence shown here is derived from an EMBL/GenBank/DDBJ whole genome shotgun (WGS) entry which is preliminary data.</text>
</comment>
<feature type="transmembrane region" description="Helical" evidence="5">
    <location>
        <begin position="135"/>
        <end position="152"/>
    </location>
</feature>
<gene>
    <name evidence="8" type="ORF">CLV29_1857</name>
</gene>
<evidence type="ECO:0000259" key="7">
    <source>
        <dbReference type="Pfam" id="PF04024"/>
    </source>
</evidence>
<feature type="transmembrane region" description="Helical" evidence="5">
    <location>
        <begin position="203"/>
        <end position="227"/>
    </location>
</feature>
<dbReference type="Proteomes" id="UP000295371">
    <property type="component" value="Unassembled WGS sequence"/>
</dbReference>
<dbReference type="Pfam" id="PF04024">
    <property type="entry name" value="PspC"/>
    <property type="match status" value="1"/>
</dbReference>
<reference evidence="8 9" key="1">
    <citation type="submission" date="2019-03" db="EMBL/GenBank/DDBJ databases">
        <title>Genomic Encyclopedia of Archaeal and Bacterial Type Strains, Phase II (KMG-II): from individual species to whole genera.</title>
        <authorList>
            <person name="Goeker M."/>
        </authorList>
    </citation>
    <scope>NUCLEOTIDE SEQUENCE [LARGE SCALE GENOMIC DNA]</scope>
    <source>
        <strain evidence="8 9">DSM 24323</strain>
    </source>
</reference>
<sequence length="455" mass="48820">MSAEVRGDSDPVQPDAAARPPVPTGPPRYDEPTGQHDDGRSTEQPAEPQPKAERRAEDAWFAGVCSGLAYHLRVPVLAVRLGFVGLTLFQFLGPLIYGVLWLLMPPQADPRQAPGLAANDRAGNRTVVRARRKRDLGAVVALGLFAVGAMWLSQVLGLGYAPQFFWPLAIATAGVALVWRTADPVKKDRGSVRAPTFLQPFVASGRALSVIRVILGIGLVGCAIVWVTAAELGVGVVPGVLAVSALALAGVAIIAAPWIHSSRRALIDAREEKVRAELRADMAAHLHDSVLQTLALIQRQAADPKAVQTLARRQERELRTWLYDEETAETTLKAGLQQAGSEVELERGVPVEVVVVGDTDLTEAGQALVRAAREAMVNAAKHSGADKIDVYAEAFDDTIEVFVRDRGCGFDPAAVDEDRLGLKQSITGRMERHGGTARIRSAPGEGTEVRLELKQ</sequence>
<organism evidence="8 9">
    <name type="scientific">Naumannella halotolerans</name>
    <dbReference type="NCBI Taxonomy" id="993414"/>
    <lineage>
        <taxon>Bacteria</taxon>
        <taxon>Bacillati</taxon>
        <taxon>Actinomycetota</taxon>
        <taxon>Actinomycetes</taxon>
        <taxon>Propionibacteriales</taxon>
        <taxon>Propionibacteriaceae</taxon>
        <taxon>Naumannella</taxon>
    </lineage>
</organism>
<dbReference type="OrthoDB" id="3534856at2"/>
<feature type="transmembrane region" description="Helical" evidence="5">
    <location>
        <begin position="164"/>
        <end position="182"/>
    </location>
</feature>
<keyword evidence="2 8" id="KW-0418">Kinase</keyword>
<dbReference type="InterPro" id="IPR007168">
    <property type="entry name" value="Phageshock_PspC_N"/>
</dbReference>
<keyword evidence="9" id="KW-1185">Reference proteome</keyword>
<dbReference type="InterPro" id="IPR003594">
    <property type="entry name" value="HATPase_dom"/>
</dbReference>
<protein>
    <submittedName>
        <fullName evidence="8">Signal transduction histidine kinase</fullName>
    </submittedName>
</protein>
<dbReference type="PANTHER" id="PTHR24421:SF61">
    <property type="entry name" value="OXYGEN SENSOR HISTIDINE KINASE NREB"/>
    <property type="match status" value="1"/>
</dbReference>
<evidence type="ECO:0000256" key="4">
    <source>
        <dbReference type="SAM" id="MobiDB-lite"/>
    </source>
</evidence>
<keyword evidence="5" id="KW-1133">Transmembrane helix</keyword>
<evidence type="ECO:0000313" key="9">
    <source>
        <dbReference type="Proteomes" id="UP000295371"/>
    </source>
</evidence>
<feature type="transmembrane region" description="Helical" evidence="5">
    <location>
        <begin position="239"/>
        <end position="260"/>
    </location>
</feature>
<feature type="compositionally biased region" description="Basic and acidic residues" evidence="4">
    <location>
        <begin position="28"/>
        <end position="41"/>
    </location>
</feature>
<dbReference type="GO" id="GO:0016301">
    <property type="term" value="F:kinase activity"/>
    <property type="evidence" value="ECO:0007669"/>
    <property type="project" value="UniProtKB-KW"/>
</dbReference>
<dbReference type="AlphaFoldDB" id="A0A4R7J9J2"/>
<dbReference type="Gene3D" id="3.30.565.10">
    <property type="entry name" value="Histidine kinase-like ATPase, C-terminal domain"/>
    <property type="match status" value="1"/>
</dbReference>
<dbReference type="PANTHER" id="PTHR24421">
    <property type="entry name" value="NITRATE/NITRITE SENSOR PROTEIN NARX-RELATED"/>
    <property type="match status" value="1"/>
</dbReference>
<feature type="region of interest" description="Disordered" evidence="4">
    <location>
        <begin position="1"/>
        <end position="54"/>
    </location>
</feature>
<dbReference type="Pfam" id="PF02518">
    <property type="entry name" value="HATPase_c"/>
    <property type="match status" value="1"/>
</dbReference>
<evidence type="ECO:0000256" key="3">
    <source>
        <dbReference type="ARBA" id="ARBA00023012"/>
    </source>
</evidence>
<dbReference type="CDD" id="cd16917">
    <property type="entry name" value="HATPase_UhpB-NarQ-NarX-like"/>
    <property type="match status" value="1"/>
</dbReference>
<feature type="domain" description="Phage shock protein PspC N-terminal" evidence="7">
    <location>
        <begin position="53"/>
        <end position="106"/>
    </location>
</feature>
<evidence type="ECO:0000259" key="6">
    <source>
        <dbReference type="Pfam" id="PF02518"/>
    </source>
</evidence>
<dbReference type="EMBL" id="SOAW01000001">
    <property type="protein sequence ID" value="TDT34201.1"/>
    <property type="molecule type" value="Genomic_DNA"/>
</dbReference>
<feature type="transmembrane region" description="Helical" evidence="5">
    <location>
        <begin position="81"/>
        <end position="103"/>
    </location>
</feature>
<evidence type="ECO:0000256" key="2">
    <source>
        <dbReference type="ARBA" id="ARBA00022777"/>
    </source>
</evidence>
<dbReference type="GO" id="GO:0000160">
    <property type="term" value="P:phosphorelay signal transduction system"/>
    <property type="evidence" value="ECO:0007669"/>
    <property type="project" value="UniProtKB-KW"/>
</dbReference>
<dbReference type="InterPro" id="IPR036890">
    <property type="entry name" value="HATPase_C_sf"/>
</dbReference>
<keyword evidence="1" id="KW-0808">Transferase</keyword>
<dbReference type="RefSeq" id="WP_133754611.1">
    <property type="nucleotide sequence ID" value="NZ_SOAW01000001.1"/>
</dbReference>
<keyword evidence="5" id="KW-0812">Transmembrane</keyword>
<evidence type="ECO:0000313" key="8">
    <source>
        <dbReference type="EMBL" id="TDT34201.1"/>
    </source>
</evidence>
<evidence type="ECO:0000256" key="1">
    <source>
        <dbReference type="ARBA" id="ARBA00022679"/>
    </source>
</evidence>